<keyword evidence="3 5" id="KW-0964">Secreted</keyword>
<name>A0A8S9TXA5_PHYIN</name>
<comment type="subcellular location">
    <subcellularLocation>
        <location evidence="1 5">Secreted</location>
    </subcellularLocation>
</comment>
<gene>
    <name evidence="7" type="ORF">GN958_ATG17472</name>
</gene>
<proteinExistence type="inferred from homology"/>
<dbReference type="AlphaFoldDB" id="A0A8S9TXA5"/>
<evidence type="ECO:0000256" key="5">
    <source>
        <dbReference type="RuleBase" id="RU367124"/>
    </source>
</evidence>
<organism evidence="7 8">
    <name type="scientific">Phytophthora infestans</name>
    <name type="common">Potato late blight agent</name>
    <name type="synonym">Botrytis infestans</name>
    <dbReference type="NCBI Taxonomy" id="4787"/>
    <lineage>
        <taxon>Eukaryota</taxon>
        <taxon>Sar</taxon>
        <taxon>Stramenopiles</taxon>
        <taxon>Oomycota</taxon>
        <taxon>Peronosporomycetes</taxon>
        <taxon>Peronosporales</taxon>
        <taxon>Peronosporaceae</taxon>
        <taxon>Phytophthora</taxon>
    </lineage>
</organism>
<protein>
    <recommendedName>
        <fullName evidence="5">RxLR effector protein</fullName>
    </recommendedName>
</protein>
<dbReference type="OMA" id="GMADDTM"/>
<evidence type="ECO:0000256" key="1">
    <source>
        <dbReference type="ARBA" id="ARBA00004613"/>
    </source>
</evidence>
<comment type="similarity">
    <text evidence="2 5">Belongs to the RxLR effector family.</text>
</comment>
<dbReference type="SMR" id="A0A8S9TXA5"/>
<evidence type="ECO:0000256" key="4">
    <source>
        <dbReference type="ARBA" id="ARBA00022729"/>
    </source>
</evidence>
<comment type="function">
    <text evidence="5">Effector that suppresses plant defense responses during pathogen infection.</text>
</comment>
<dbReference type="Pfam" id="PF16810">
    <property type="entry name" value="RXLR"/>
    <property type="match status" value="1"/>
</dbReference>
<dbReference type="Proteomes" id="UP000704712">
    <property type="component" value="Unassembled WGS sequence"/>
</dbReference>
<feature type="chain" id="PRO_5035807474" description="RxLR effector protein" evidence="6">
    <location>
        <begin position="46"/>
        <end position="170"/>
    </location>
</feature>
<evidence type="ECO:0000313" key="7">
    <source>
        <dbReference type="EMBL" id="KAF4133351.1"/>
    </source>
</evidence>
<sequence>MRLSYILVAVVSTLFAHHDTASASTGTDVSLAGVLSLGLLHLVSADQSFTEPQRLLSGNHKVGEGIKEERGFKEVAEEAMAKFVVDKVYRTNSFSALEKLEKTLNLPVLEKALVLADDKMKGAFKFAEEAKMNPADMAKIVKDFPDFTDAEKMKTVLEYTNYLKTMGKLD</sequence>
<keyword evidence="4 6" id="KW-0732">Signal</keyword>
<evidence type="ECO:0000256" key="3">
    <source>
        <dbReference type="ARBA" id="ARBA00022525"/>
    </source>
</evidence>
<reference evidence="7" key="1">
    <citation type="submission" date="2020-03" db="EMBL/GenBank/DDBJ databases">
        <title>Hybrid Assembly of Korean Phytophthora infestans isolates.</title>
        <authorList>
            <person name="Prokchorchik M."/>
            <person name="Lee Y."/>
            <person name="Seo J."/>
            <person name="Cho J.-H."/>
            <person name="Park Y.-E."/>
            <person name="Jang D.-C."/>
            <person name="Im J.-S."/>
            <person name="Choi J.-G."/>
            <person name="Park H.-J."/>
            <person name="Lee G.-B."/>
            <person name="Lee Y.-G."/>
            <person name="Hong S.-Y."/>
            <person name="Cho K."/>
            <person name="Sohn K.H."/>
        </authorList>
    </citation>
    <scope>NUCLEOTIDE SEQUENCE</scope>
    <source>
        <strain evidence="7">KR_2_A2</strain>
    </source>
</reference>
<evidence type="ECO:0000313" key="8">
    <source>
        <dbReference type="Proteomes" id="UP000704712"/>
    </source>
</evidence>
<feature type="signal peptide" evidence="6">
    <location>
        <begin position="1"/>
        <end position="45"/>
    </location>
</feature>
<comment type="caution">
    <text evidence="7">The sequence shown here is derived from an EMBL/GenBank/DDBJ whole genome shotgun (WGS) entry which is preliminary data.</text>
</comment>
<comment type="domain">
    <text evidence="5">The RxLR-dEER motif acts to carry the protein into the host cell cytoplasm through binding to cell surface phosphatidylinositol-3-phosphate.</text>
</comment>
<dbReference type="InterPro" id="IPR031825">
    <property type="entry name" value="RXLR"/>
</dbReference>
<dbReference type="EMBL" id="JAACNO010002405">
    <property type="protein sequence ID" value="KAF4133351.1"/>
    <property type="molecule type" value="Genomic_DNA"/>
</dbReference>
<evidence type="ECO:0000256" key="2">
    <source>
        <dbReference type="ARBA" id="ARBA00010400"/>
    </source>
</evidence>
<evidence type="ECO:0000256" key="6">
    <source>
        <dbReference type="SAM" id="SignalP"/>
    </source>
</evidence>
<accession>A0A8S9TXA5</accession>